<proteinExistence type="predicted"/>
<accession>A0A9X4RM02</accession>
<keyword evidence="4" id="KW-0408">Iron</keyword>
<dbReference type="PANTHER" id="PTHR43409:SF7">
    <property type="entry name" value="BLL1977 PROTEIN"/>
    <property type="match status" value="1"/>
</dbReference>
<dbReference type="GO" id="GO:0046872">
    <property type="term" value="F:metal ion binding"/>
    <property type="evidence" value="ECO:0007669"/>
    <property type="project" value="UniProtKB-KW"/>
</dbReference>
<dbReference type="Proteomes" id="UP001154240">
    <property type="component" value="Unassembled WGS sequence"/>
</dbReference>
<evidence type="ECO:0000256" key="5">
    <source>
        <dbReference type="ARBA" id="ARBA00023014"/>
    </source>
</evidence>
<sequence length="613" mass="68854">MAENTVKPRPPFRLGVISMPWALFNRPSIQLGALQGYLSQAEPEMQVACLHPYLGLTKSLGLELYREISQDVWLCEGLYAGLLFPEQRPVLRGFLAKRLKQCDSAGVNTIDILWAKVETHLHQWLAGQDWGQFELVGFSVCFNQLLASLLAAKQLKALQPQLPIVFGGSSCVAEMGSSLLEVFPWLDYVVHGEGEIPLANLCRVLAGREIALLPQVMARTGQTTGEPFVGCQLKGLSELPTPDYDGYFQELRREFSGEPFVPELPVEFSRGCWWGKCTFCNLNLQWHGYRGKSAEQMEREVLHLSGRHGCLDFSFTDNVLPGREAPDFFARMDASKKDFRFFAEIRVNQRGDILKQYRQGGLVAVQAGIESLSQGLLERMRKGATVMENLALMKESVALGIRLDGNLITGFPGSTETEVQETLMNLDFVLPFTPLTAASFFLGHGCEVACKPQDYGIRAIVQHPHNRKLFPSQMLQGLTLLINDYRGDRAKQRRLWQPVVEKIRAWQRFHAARRCPAHLVPLLSYRDAGNILIIRQELPDQATLHHRLRGTSRALYLACETIVEFEALARQFPKLGRAQLATFLTELTAKRLLFSQGTRYLALAVHTASGTEL</sequence>
<dbReference type="Gene3D" id="3.40.50.280">
    <property type="entry name" value="Cobalamin-binding domain"/>
    <property type="match status" value="1"/>
</dbReference>
<dbReference type="SFLD" id="SFLDS00029">
    <property type="entry name" value="Radical_SAM"/>
    <property type="match status" value="1"/>
</dbReference>
<protein>
    <submittedName>
        <fullName evidence="7">RiPP maturation radical SAM C-methyltransferase</fullName>
    </submittedName>
</protein>
<dbReference type="GO" id="GO:0051536">
    <property type="term" value="F:iron-sulfur cluster binding"/>
    <property type="evidence" value="ECO:0007669"/>
    <property type="project" value="UniProtKB-KW"/>
</dbReference>
<dbReference type="InterPro" id="IPR051198">
    <property type="entry name" value="BchE-like"/>
</dbReference>
<reference evidence="7" key="1">
    <citation type="journal article" date="2022" name="bioRxiv">
        <title>Thiovibrio frasassiensisgen. nov., sp. nov., an autotrophic, elemental sulfur disproportionating bacterium isolated from sulfidic karst sediment, and proposal of Thiovibrionaceae fam. nov.</title>
        <authorList>
            <person name="Aronson H."/>
            <person name="Thomas C."/>
            <person name="Bhattacharyya M."/>
            <person name="Eckstein S."/>
            <person name="Jensen S."/>
            <person name="Barco R."/>
            <person name="Macalady J."/>
            <person name="Amend J."/>
        </authorList>
    </citation>
    <scope>NUCLEOTIDE SEQUENCE</scope>
    <source>
        <strain evidence="7">RS19-109</strain>
    </source>
</reference>
<dbReference type="SFLD" id="SFLDG01082">
    <property type="entry name" value="B12-binding_domain_containing"/>
    <property type="match status" value="1"/>
</dbReference>
<dbReference type="InterPro" id="IPR023984">
    <property type="entry name" value="rSAM_ocin_1"/>
</dbReference>
<evidence type="ECO:0000259" key="6">
    <source>
        <dbReference type="SMART" id="SM00729"/>
    </source>
</evidence>
<dbReference type="PANTHER" id="PTHR43409">
    <property type="entry name" value="ANAEROBIC MAGNESIUM-PROTOPORPHYRIN IX MONOMETHYL ESTER CYCLASE-RELATED"/>
    <property type="match status" value="1"/>
</dbReference>
<dbReference type="Gene3D" id="3.80.30.20">
    <property type="entry name" value="tm_1862 like domain"/>
    <property type="match status" value="1"/>
</dbReference>
<dbReference type="NCBIfam" id="TIGR03975">
    <property type="entry name" value="rSAM_ocin_1"/>
    <property type="match status" value="1"/>
</dbReference>
<evidence type="ECO:0000256" key="2">
    <source>
        <dbReference type="ARBA" id="ARBA00022691"/>
    </source>
</evidence>
<gene>
    <name evidence="7" type="ORF">OLX77_08760</name>
</gene>
<name>A0A9X4RM02_9BACT</name>
<evidence type="ECO:0000256" key="1">
    <source>
        <dbReference type="ARBA" id="ARBA00001966"/>
    </source>
</evidence>
<evidence type="ECO:0000313" key="8">
    <source>
        <dbReference type="Proteomes" id="UP001154240"/>
    </source>
</evidence>
<dbReference type="AlphaFoldDB" id="A0A9X4RM02"/>
<dbReference type="SUPFAM" id="SSF102114">
    <property type="entry name" value="Radical SAM enzymes"/>
    <property type="match status" value="1"/>
</dbReference>
<dbReference type="EMBL" id="JAPHEH010000001">
    <property type="protein sequence ID" value="MDG4476244.1"/>
    <property type="molecule type" value="Genomic_DNA"/>
</dbReference>
<reference evidence="7" key="2">
    <citation type="submission" date="2022-10" db="EMBL/GenBank/DDBJ databases">
        <authorList>
            <person name="Aronson H.S."/>
        </authorList>
    </citation>
    <scope>NUCLEOTIDE SEQUENCE</scope>
    <source>
        <strain evidence="7">RS19-109</strain>
    </source>
</reference>
<feature type="domain" description="Elp3/MiaA/NifB-like radical SAM core" evidence="6">
    <location>
        <begin position="262"/>
        <end position="471"/>
    </location>
</feature>
<dbReference type="InterPro" id="IPR007197">
    <property type="entry name" value="rSAM"/>
</dbReference>
<evidence type="ECO:0000256" key="4">
    <source>
        <dbReference type="ARBA" id="ARBA00023004"/>
    </source>
</evidence>
<dbReference type="InterPro" id="IPR058240">
    <property type="entry name" value="rSAM_sf"/>
</dbReference>
<dbReference type="Pfam" id="PF04055">
    <property type="entry name" value="Radical_SAM"/>
    <property type="match status" value="1"/>
</dbReference>
<comment type="cofactor">
    <cofactor evidence="1">
        <name>[4Fe-4S] cluster</name>
        <dbReference type="ChEBI" id="CHEBI:49883"/>
    </cofactor>
</comment>
<keyword evidence="3" id="KW-0479">Metal-binding</keyword>
<comment type="caution">
    <text evidence="7">The sequence shown here is derived from an EMBL/GenBank/DDBJ whole genome shotgun (WGS) entry which is preliminary data.</text>
</comment>
<dbReference type="SFLD" id="SFLDF00324">
    <property type="entry name" value="bacteriocin_maturation"/>
    <property type="match status" value="1"/>
</dbReference>
<evidence type="ECO:0000256" key="3">
    <source>
        <dbReference type="ARBA" id="ARBA00022723"/>
    </source>
</evidence>
<dbReference type="InterPro" id="IPR006638">
    <property type="entry name" value="Elp3/MiaA/NifB-like_rSAM"/>
</dbReference>
<dbReference type="RefSeq" id="WP_307633214.1">
    <property type="nucleotide sequence ID" value="NZ_JAPHEH010000001.1"/>
</dbReference>
<dbReference type="InterPro" id="IPR023404">
    <property type="entry name" value="rSAM_horseshoe"/>
</dbReference>
<dbReference type="GO" id="GO:0003824">
    <property type="term" value="F:catalytic activity"/>
    <property type="evidence" value="ECO:0007669"/>
    <property type="project" value="InterPro"/>
</dbReference>
<keyword evidence="8" id="KW-1185">Reference proteome</keyword>
<evidence type="ECO:0000313" key="7">
    <source>
        <dbReference type="EMBL" id="MDG4476244.1"/>
    </source>
</evidence>
<organism evidence="7 8">
    <name type="scientific">Thiovibrio frasassiensis</name>
    <dbReference type="NCBI Taxonomy" id="2984131"/>
    <lineage>
        <taxon>Bacteria</taxon>
        <taxon>Pseudomonadati</taxon>
        <taxon>Thermodesulfobacteriota</taxon>
        <taxon>Desulfobulbia</taxon>
        <taxon>Desulfobulbales</taxon>
        <taxon>Thiovibrionaceae</taxon>
        <taxon>Thiovibrio</taxon>
    </lineage>
</organism>
<dbReference type="SMART" id="SM00729">
    <property type="entry name" value="Elp3"/>
    <property type="match status" value="1"/>
</dbReference>
<keyword evidence="5" id="KW-0411">Iron-sulfur</keyword>
<keyword evidence="2" id="KW-0949">S-adenosyl-L-methionine</keyword>
<dbReference type="GO" id="GO:0005829">
    <property type="term" value="C:cytosol"/>
    <property type="evidence" value="ECO:0007669"/>
    <property type="project" value="TreeGrafter"/>
</dbReference>